<sequence>MSKLFINALERNEKGKKVRKEGFVPGVIYLERHGQSIPVKFAKNKIEKILGKATKASIIGVKLGDDIKNCVVKDIQRNSLNQSLIHLDMESFKSDDSIRVKVPIEFEGKAMLDNKKLILQTFLTELEVKGQVEKIPELIVVNLSDKKFGDTITLKDIQIDNDIEVLHEDDEIFASISAAQKEVENDDEE</sequence>
<dbReference type="Proteomes" id="UP001224418">
    <property type="component" value="Unassembled WGS sequence"/>
</dbReference>
<name>A0ABU0JVT4_HATLI</name>
<dbReference type="PANTHER" id="PTHR33284">
    <property type="entry name" value="RIBOSOMAL PROTEIN L25/GLN-TRNA SYNTHETASE, ANTI-CODON-BINDING DOMAIN-CONTAINING PROTEIN"/>
    <property type="match status" value="1"/>
</dbReference>
<dbReference type="CDD" id="cd00495">
    <property type="entry name" value="Ribosomal_L25_TL5_CTC"/>
    <property type="match status" value="1"/>
</dbReference>
<gene>
    <name evidence="5" type="primary">rplY</name>
    <name evidence="5" type="synonym">ctc</name>
    <name evidence="8" type="ORF">QOZ93_002298</name>
</gene>
<dbReference type="NCBIfam" id="TIGR00731">
    <property type="entry name" value="bL25_bact_ctc"/>
    <property type="match status" value="1"/>
</dbReference>
<evidence type="ECO:0000313" key="9">
    <source>
        <dbReference type="Proteomes" id="UP001224418"/>
    </source>
</evidence>
<dbReference type="InterPro" id="IPR037121">
    <property type="entry name" value="Ribosomal_bL25_C"/>
</dbReference>
<feature type="domain" description="Large ribosomal subunit protein bL25 L25" evidence="6">
    <location>
        <begin position="8"/>
        <end position="89"/>
    </location>
</feature>
<dbReference type="InterPro" id="IPR020057">
    <property type="entry name" value="Ribosomal_bL25_b-dom"/>
</dbReference>
<dbReference type="EMBL" id="JAUSWN010000022">
    <property type="protein sequence ID" value="MDQ0480550.1"/>
    <property type="molecule type" value="Genomic_DNA"/>
</dbReference>
<evidence type="ECO:0000256" key="2">
    <source>
        <dbReference type="ARBA" id="ARBA00022884"/>
    </source>
</evidence>
<dbReference type="Pfam" id="PF01386">
    <property type="entry name" value="Ribosomal_L25p"/>
    <property type="match status" value="1"/>
</dbReference>
<dbReference type="Pfam" id="PF14693">
    <property type="entry name" value="Ribosomal_TL5_C"/>
    <property type="match status" value="1"/>
</dbReference>
<keyword evidence="4 5" id="KW-0687">Ribonucleoprotein</keyword>
<dbReference type="RefSeq" id="WP_307356596.1">
    <property type="nucleotide sequence ID" value="NZ_BAAACJ010000010.1"/>
</dbReference>
<evidence type="ECO:0000256" key="4">
    <source>
        <dbReference type="ARBA" id="ARBA00023274"/>
    </source>
</evidence>
<comment type="similarity">
    <text evidence="5">Belongs to the bacterial ribosomal protein bL25 family. CTC subfamily.</text>
</comment>
<dbReference type="InterPro" id="IPR011035">
    <property type="entry name" value="Ribosomal_bL25/Gln-tRNA_synth"/>
</dbReference>
<evidence type="ECO:0000313" key="8">
    <source>
        <dbReference type="EMBL" id="MDQ0480550.1"/>
    </source>
</evidence>
<evidence type="ECO:0000256" key="3">
    <source>
        <dbReference type="ARBA" id="ARBA00022980"/>
    </source>
</evidence>
<dbReference type="Gene3D" id="2.40.240.10">
    <property type="entry name" value="Ribosomal Protein L25, Chain P"/>
    <property type="match status" value="1"/>
</dbReference>
<keyword evidence="2 5" id="KW-0694">RNA-binding</keyword>
<keyword evidence="9" id="KW-1185">Reference proteome</keyword>
<evidence type="ECO:0000259" key="6">
    <source>
        <dbReference type="Pfam" id="PF01386"/>
    </source>
</evidence>
<evidence type="ECO:0000256" key="5">
    <source>
        <dbReference type="HAMAP-Rule" id="MF_01334"/>
    </source>
</evidence>
<dbReference type="InterPro" id="IPR029751">
    <property type="entry name" value="Ribosomal_L25_dom"/>
</dbReference>
<dbReference type="InterPro" id="IPR001021">
    <property type="entry name" value="Ribosomal_bL25_long"/>
</dbReference>
<dbReference type="GO" id="GO:0005840">
    <property type="term" value="C:ribosome"/>
    <property type="evidence" value="ECO:0007669"/>
    <property type="project" value="UniProtKB-KW"/>
</dbReference>
<dbReference type="InterPro" id="IPR020930">
    <property type="entry name" value="Ribosomal_uL5_bac-type"/>
</dbReference>
<comment type="function">
    <text evidence="5">This is one of the proteins that binds to the 5S RNA in the ribosome where it forms part of the central protuberance.</text>
</comment>
<accession>A0ABU0JVT4</accession>
<evidence type="ECO:0000256" key="1">
    <source>
        <dbReference type="ARBA" id="ARBA00022730"/>
    </source>
</evidence>
<evidence type="ECO:0000259" key="7">
    <source>
        <dbReference type="Pfam" id="PF14693"/>
    </source>
</evidence>
<organism evidence="8 9">
    <name type="scientific">Hathewaya limosa</name>
    <name type="common">Clostridium limosum</name>
    <dbReference type="NCBI Taxonomy" id="1536"/>
    <lineage>
        <taxon>Bacteria</taxon>
        <taxon>Bacillati</taxon>
        <taxon>Bacillota</taxon>
        <taxon>Clostridia</taxon>
        <taxon>Eubacteriales</taxon>
        <taxon>Clostridiaceae</taxon>
        <taxon>Hathewaya</taxon>
    </lineage>
</organism>
<comment type="subunit">
    <text evidence="5">Part of the 50S ribosomal subunit; part of the 5S rRNA/L5/L18/L25 subcomplex. Contacts the 5S rRNA. Binds to the 5S rRNA independently of L5 and L18.</text>
</comment>
<dbReference type="PANTHER" id="PTHR33284:SF1">
    <property type="entry name" value="RIBOSOMAL PROTEIN L25_GLN-TRNA SYNTHETASE, ANTI-CODON-BINDING DOMAIN-CONTAINING PROTEIN"/>
    <property type="match status" value="1"/>
</dbReference>
<keyword evidence="3 5" id="KW-0689">Ribosomal protein</keyword>
<dbReference type="SUPFAM" id="SSF50715">
    <property type="entry name" value="Ribosomal protein L25-like"/>
    <property type="match status" value="1"/>
</dbReference>
<comment type="caution">
    <text evidence="8">The sequence shown here is derived from an EMBL/GenBank/DDBJ whole genome shotgun (WGS) entry which is preliminary data.</text>
</comment>
<feature type="domain" description="Large ribosomal subunit protein bL25 beta" evidence="7">
    <location>
        <begin position="98"/>
        <end position="179"/>
    </location>
</feature>
<dbReference type="Gene3D" id="2.170.120.20">
    <property type="entry name" value="Ribosomal protein L25, beta domain"/>
    <property type="match status" value="1"/>
</dbReference>
<keyword evidence="1 5" id="KW-0699">rRNA-binding</keyword>
<reference evidence="8 9" key="1">
    <citation type="submission" date="2023-07" db="EMBL/GenBank/DDBJ databases">
        <title>Genomic Encyclopedia of Type Strains, Phase IV (KMG-IV): sequencing the most valuable type-strain genomes for metagenomic binning, comparative biology and taxonomic classification.</title>
        <authorList>
            <person name="Goeker M."/>
        </authorList>
    </citation>
    <scope>NUCLEOTIDE SEQUENCE [LARGE SCALE GENOMIC DNA]</scope>
    <source>
        <strain evidence="8 9">DSM 1400</strain>
    </source>
</reference>
<protein>
    <recommendedName>
        <fullName evidence="5">Large ribosomal subunit protein bL25</fullName>
    </recommendedName>
    <alternativeName>
        <fullName evidence="5">General stress protein CTC</fullName>
    </alternativeName>
</protein>
<proteinExistence type="inferred from homology"/>
<dbReference type="HAMAP" id="MF_01334">
    <property type="entry name" value="Ribosomal_bL25_CTC"/>
    <property type="match status" value="1"/>
</dbReference>
<dbReference type="InterPro" id="IPR020056">
    <property type="entry name" value="Rbsml_bL25/Gln-tRNA_synth_N"/>
</dbReference>